<dbReference type="Proteomes" id="UP000011991">
    <property type="component" value="Unassembled WGS sequence"/>
</dbReference>
<name>M5RR12_9BACT</name>
<accession>M5RR12</accession>
<keyword evidence="4" id="KW-1185">Reference proteome</keyword>
<feature type="region of interest" description="Disordered" evidence="1">
    <location>
        <begin position="80"/>
        <end position="104"/>
    </location>
</feature>
<comment type="caution">
    <text evidence="3">The sequence shown here is derived from an EMBL/GenBank/DDBJ whole genome shotgun (WGS) entry which is preliminary data.</text>
</comment>
<feature type="signal peptide" evidence="2">
    <location>
        <begin position="1"/>
        <end position="17"/>
    </location>
</feature>
<evidence type="ECO:0000313" key="3">
    <source>
        <dbReference type="EMBL" id="EMI21661.1"/>
    </source>
</evidence>
<dbReference type="InterPro" id="IPR008979">
    <property type="entry name" value="Galactose-bd-like_sf"/>
</dbReference>
<organism evidence="3 4">
    <name type="scientific">Rhodopirellula maiorica SM1</name>
    <dbReference type="NCBI Taxonomy" id="1265738"/>
    <lineage>
        <taxon>Bacteria</taxon>
        <taxon>Pseudomonadati</taxon>
        <taxon>Planctomycetota</taxon>
        <taxon>Planctomycetia</taxon>
        <taxon>Pirellulales</taxon>
        <taxon>Pirellulaceae</taxon>
        <taxon>Novipirellula</taxon>
    </lineage>
</organism>
<proteinExistence type="predicted"/>
<keyword evidence="3" id="KW-0378">Hydrolase</keyword>
<dbReference type="Gene3D" id="2.60.120.260">
    <property type="entry name" value="Galactose-binding domain-like"/>
    <property type="match status" value="1"/>
</dbReference>
<evidence type="ECO:0000256" key="2">
    <source>
        <dbReference type="SAM" id="SignalP"/>
    </source>
</evidence>
<sequence length="104" mass="11453">MKKLLLILLFVANVAQAERSSFDDGWKFQLGDISGAEATSFDDSRWRTLDVPHDWSIEGEYRKNNPMGGTVAICRLGSAGTARRSRCPTTGKEDMSRSPLTAST</sequence>
<evidence type="ECO:0000313" key="4">
    <source>
        <dbReference type="Proteomes" id="UP000011991"/>
    </source>
</evidence>
<protein>
    <submittedName>
        <fullName evidence="3">Beta-glycosidase</fullName>
    </submittedName>
</protein>
<reference evidence="3 4" key="1">
    <citation type="journal article" date="2013" name="Mar. Genomics">
        <title>Expression of sulfatases in Rhodopirellula baltica and the diversity of sulfatases in the genus Rhodopirellula.</title>
        <authorList>
            <person name="Wegner C.E."/>
            <person name="Richter-Heitmann T."/>
            <person name="Klindworth A."/>
            <person name="Klockow C."/>
            <person name="Richter M."/>
            <person name="Achstetter T."/>
            <person name="Glockner F.O."/>
            <person name="Harder J."/>
        </authorList>
    </citation>
    <scope>NUCLEOTIDE SEQUENCE [LARGE SCALE GENOMIC DNA]</scope>
    <source>
        <strain evidence="3 4">SM1</strain>
    </source>
</reference>
<dbReference type="EMBL" id="ANOG01000209">
    <property type="protein sequence ID" value="EMI21661.1"/>
    <property type="molecule type" value="Genomic_DNA"/>
</dbReference>
<dbReference type="SUPFAM" id="SSF49785">
    <property type="entry name" value="Galactose-binding domain-like"/>
    <property type="match status" value="1"/>
</dbReference>
<feature type="chain" id="PRO_5004070949" evidence="2">
    <location>
        <begin position="18"/>
        <end position="104"/>
    </location>
</feature>
<dbReference type="AlphaFoldDB" id="M5RR12"/>
<gene>
    <name evidence="3" type="ORF">RMSM_01413</name>
</gene>
<keyword evidence="2" id="KW-0732">Signal</keyword>
<evidence type="ECO:0000256" key="1">
    <source>
        <dbReference type="SAM" id="MobiDB-lite"/>
    </source>
</evidence>
<dbReference type="GO" id="GO:0016798">
    <property type="term" value="F:hydrolase activity, acting on glycosyl bonds"/>
    <property type="evidence" value="ECO:0007669"/>
    <property type="project" value="UniProtKB-KW"/>
</dbReference>
<keyword evidence="3" id="KW-0326">Glycosidase</keyword>